<comment type="caution">
    <text evidence="9">The sequence shown here is derived from an EMBL/GenBank/DDBJ whole genome shotgun (WGS) entry which is preliminary data.</text>
</comment>
<evidence type="ECO:0000256" key="2">
    <source>
        <dbReference type="ARBA" id="ARBA00022617"/>
    </source>
</evidence>
<dbReference type="InterPro" id="IPR051329">
    <property type="entry name" value="NIR_SIR_4Fe-4S"/>
</dbReference>
<dbReference type="Pfam" id="PF03460">
    <property type="entry name" value="NIR_SIR_ferr"/>
    <property type="match status" value="1"/>
</dbReference>
<reference evidence="9 10" key="1">
    <citation type="submission" date="2020-08" db="EMBL/GenBank/DDBJ databases">
        <authorList>
            <person name="Liu C."/>
            <person name="Sun Q."/>
        </authorList>
    </citation>
    <scope>NUCLEOTIDE SEQUENCE [LARGE SCALE GENOMIC DNA]</scope>
    <source>
        <strain evidence="9 10">NSJ-18</strain>
    </source>
</reference>
<protein>
    <submittedName>
        <fullName evidence="9">Nitrite/sulfite reductase</fullName>
    </submittedName>
</protein>
<dbReference type="RefSeq" id="WP_153925391.1">
    <property type="nucleotide sequence ID" value="NZ_JACRWE010000001.1"/>
</dbReference>
<keyword evidence="6" id="KW-0411">Iron-sulfur</keyword>
<dbReference type="PANTHER" id="PTHR32439">
    <property type="entry name" value="FERREDOXIN--NITRITE REDUCTASE, CHLOROPLASTIC"/>
    <property type="match status" value="1"/>
</dbReference>
<dbReference type="SUPFAM" id="SSF55124">
    <property type="entry name" value="Nitrite/Sulfite reductase N-terminal domain-like"/>
    <property type="match status" value="2"/>
</dbReference>
<dbReference type="Gene3D" id="3.90.480.10">
    <property type="entry name" value="Sulfite Reductase Hemoprotein,Domain 2"/>
    <property type="match status" value="1"/>
</dbReference>
<evidence type="ECO:0000256" key="6">
    <source>
        <dbReference type="ARBA" id="ARBA00023014"/>
    </source>
</evidence>
<dbReference type="InterPro" id="IPR005117">
    <property type="entry name" value="NiRdtase/SiRdtase_haem-b_fer"/>
</dbReference>
<keyword evidence="4" id="KW-0560">Oxidoreductase</keyword>
<keyword evidence="2" id="KW-0349">Heme</keyword>
<feature type="domain" description="Nitrite/Sulfite reductase ferredoxin-like" evidence="8">
    <location>
        <begin position="42"/>
        <end position="105"/>
    </location>
</feature>
<dbReference type="SUPFAM" id="SSF56014">
    <property type="entry name" value="Nitrite and sulphite reductase 4Fe-4S domain-like"/>
    <property type="match status" value="2"/>
</dbReference>
<evidence type="ECO:0000256" key="1">
    <source>
        <dbReference type="ARBA" id="ARBA00022485"/>
    </source>
</evidence>
<feature type="domain" description="Nitrite/sulphite reductase 4Fe-4S" evidence="7">
    <location>
        <begin position="118"/>
        <end position="271"/>
    </location>
</feature>
<dbReference type="InterPro" id="IPR045854">
    <property type="entry name" value="NO2/SO3_Rdtase_4Fe4S_sf"/>
</dbReference>
<accession>A0ABR7JKT1</accession>
<dbReference type="Gene3D" id="3.30.413.10">
    <property type="entry name" value="Sulfite Reductase Hemoprotein, domain 1"/>
    <property type="match status" value="2"/>
</dbReference>
<evidence type="ECO:0000313" key="10">
    <source>
        <dbReference type="Proteomes" id="UP000609849"/>
    </source>
</evidence>
<name>A0ABR7JKT1_9FIRM</name>
<dbReference type="Pfam" id="PF01077">
    <property type="entry name" value="NIR_SIR"/>
    <property type="match status" value="1"/>
</dbReference>
<evidence type="ECO:0000256" key="5">
    <source>
        <dbReference type="ARBA" id="ARBA00023004"/>
    </source>
</evidence>
<evidence type="ECO:0000256" key="3">
    <source>
        <dbReference type="ARBA" id="ARBA00022723"/>
    </source>
</evidence>
<sequence length="518" mass="58247">MNDLKETLLKEIPSFKEFSLKFFNGEVPKMEYKSFSGGYGVYAQRDQKSFMIRLRVSSGVMSRSQLHTIYHMANKHNLSHIHLTTRQAIQFHGLDVDAICNIMEEGIHNSIFTRGGGGNFPRNVGLSPLSGVDLDEAFDVAPYSIATDNYFLSKITTYHLPRKLKVSFSSCNKDTAHCTVQDLGFVATLKDNKPYFKVFIGGGLGRNPAVSLQLDELVKPSDVLYYVEGLTKLFMDEGDYKNKAKARVRYMVSRLGEKVFLEKFKEYVTKEKEKGGLDLYPDPIEYFENGTEIDISDPRLIKQKQQGRYSVYIHPIGGLLSLKNLKVLLYELDKAKNPMIRLAMTEGMYIINLDGNEAKKILEISKSISGNTSLEKSISCIGVPICQMGVQNSQQMLHNIISYFKENGDENILNAIPRIYISGCTNSCGVHQIGAIGLSGKIKKVDGVSTDVFELFIGGNFHLNDTRLGNSLGDFKADDLPKLLFEIALSINNSKKKFYTWVDENKDDLDSIISKYKI</sequence>
<organism evidence="9 10">
    <name type="scientific">Romboutsia faecis</name>
    <dbReference type="NCBI Taxonomy" id="2764597"/>
    <lineage>
        <taxon>Bacteria</taxon>
        <taxon>Bacillati</taxon>
        <taxon>Bacillota</taxon>
        <taxon>Clostridia</taxon>
        <taxon>Peptostreptococcales</taxon>
        <taxon>Peptostreptococcaceae</taxon>
        <taxon>Romboutsia</taxon>
    </lineage>
</organism>
<dbReference type="InterPro" id="IPR036136">
    <property type="entry name" value="Nit/Sulf_reduc_fer-like_dom_sf"/>
</dbReference>
<evidence type="ECO:0000259" key="8">
    <source>
        <dbReference type="Pfam" id="PF03460"/>
    </source>
</evidence>
<keyword evidence="10" id="KW-1185">Reference proteome</keyword>
<gene>
    <name evidence="9" type="ORF">H8923_02070</name>
</gene>
<dbReference type="PANTHER" id="PTHR32439:SF9">
    <property type="entry name" value="BLR3264 PROTEIN"/>
    <property type="match status" value="1"/>
</dbReference>
<evidence type="ECO:0000256" key="4">
    <source>
        <dbReference type="ARBA" id="ARBA00023002"/>
    </source>
</evidence>
<proteinExistence type="predicted"/>
<dbReference type="EMBL" id="JACRWE010000001">
    <property type="protein sequence ID" value="MBC5995536.1"/>
    <property type="molecule type" value="Genomic_DNA"/>
</dbReference>
<keyword evidence="3" id="KW-0479">Metal-binding</keyword>
<dbReference type="Proteomes" id="UP000609849">
    <property type="component" value="Unassembled WGS sequence"/>
</dbReference>
<dbReference type="InterPro" id="IPR006067">
    <property type="entry name" value="NO2/SO3_Rdtase_4Fe4S_dom"/>
</dbReference>
<evidence type="ECO:0000259" key="7">
    <source>
        <dbReference type="Pfam" id="PF01077"/>
    </source>
</evidence>
<keyword evidence="1" id="KW-0004">4Fe-4S</keyword>
<evidence type="ECO:0000313" key="9">
    <source>
        <dbReference type="EMBL" id="MBC5995536.1"/>
    </source>
</evidence>
<keyword evidence="5" id="KW-0408">Iron</keyword>